<dbReference type="Pfam" id="PF22399">
    <property type="entry name" value="DUF6979"/>
    <property type="match status" value="1"/>
</dbReference>
<protein>
    <submittedName>
        <fullName evidence="1">Uncharacterized protein</fullName>
    </submittedName>
</protein>
<dbReference type="AlphaFoldDB" id="A0A4Y3PPY3"/>
<gene>
    <name evidence="1" type="ORF">BPA01_19910</name>
</gene>
<evidence type="ECO:0000313" key="2">
    <source>
        <dbReference type="Proteomes" id="UP000316882"/>
    </source>
</evidence>
<evidence type="ECO:0000313" key="1">
    <source>
        <dbReference type="EMBL" id="GEB32411.1"/>
    </source>
</evidence>
<reference evidence="1 2" key="1">
    <citation type="submission" date="2019-06" db="EMBL/GenBank/DDBJ databases">
        <title>Whole genome shotgun sequence of Brevibacillus parabrevis NBRC 12334.</title>
        <authorList>
            <person name="Hosoyama A."/>
            <person name="Uohara A."/>
            <person name="Ohji S."/>
            <person name="Ichikawa N."/>
        </authorList>
    </citation>
    <scope>NUCLEOTIDE SEQUENCE [LARGE SCALE GENOMIC DNA]</scope>
    <source>
        <strain evidence="1 2">NBRC 12334</strain>
    </source>
</reference>
<dbReference type="Proteomes" id="UP000316882">
    <property type="component" value="Unassembled WGS sequence"/>
</dbReference>
<dbReference type="EMBL" id="BJMH01000007">
    <property type="protein sequence ID" value="GEB32411.1"/>
    <property type="molecule type" value="Genomic_DNA"/>
</dbReference>
<keyword evidence="2" id="KW-1185">Reference proteome</keyword>
<comment type="caution">
    <text evidence="1">The sequence shown here is derived from an EMBL/GenBank/DDBJ whole genome shotgun (WGS) entry which is preliminary data.</text>
</comment>
<sequence>MGKYGDTALMTMKLVESQEASSPLEAWERASIHMFGAGTASQKKGCPKSAFFGLCEEGFVRGIEPGSYTTSVDNKAYALQAVEWLKKNPSLSPKPTQLWKALHIPKSHNNQMDVVLSLWNHGYIDR</sequence>
<dbReference type="InterPro" id="IPR053917">
    <property type="entry name" value="DUF6979"/>
</dbReference>
<accession>A0A4Y3PPY3</accession>
<name>A0A4Y3PPY3_BREPA</name>
<organism evidence="1 2">
    <name type="scientific">Brevibacillus parabrevis</name>
    <dbReference type="NCBI Taxonomy" id="54914"/>
    <lineage>
        <taxon>Bacteria</taxon>
        <taxon>Bacillati</taxon>
        <taxon>Bacillota</taxon>
        <taxon>Bacilli</taxon>
        <taxon>Bacillales</taxon>
        <taxon>Paenibacillaceae</taxon>
        <taxon>Brevibacillus</taxon>
    </lineage>
</organism>
<dbReference type="RefSeq" id="WP_122963638.1">
    <property type="nucleotide sequence ID" value="NZ_JAVIVM010000009.1"/>
</dbReference>
<proteinExistence type="predicted"/>